<dbReference type="Proteomes" id="UP000012073">
    <property type="component" value="Unassembled WGS sequence"/>
</dbReference>
<dbReference type="EMBL" id="HG002263">
    <property type="protein sequence ID" value="CDF40897.1"/>
    <property type="molecule type" value="Genomic_DNA"/>
</dbReference>
<protein>
    <submittedName>
        <fullName evidence="1">Uncharacterized protein</fullName>
    </submittedName>
</protein>
<evidence type="ECO:0000313" key="2">
    <source>
        <dbReference type="Proteomes" id="UP000012073"/>
    </source>
</evidence>
<evidence type="ECO:0000313" key="1">
    <source>
        <dbReference type="EMBL" id="CDF40897.1"/>
    </source>
</evidence>
<reference evidence="2" key="1">
    <citation type="journal article" date="2013" name="Proc. Natl. Acad. Sci. U.S.A.">
        <title>Genome structure and metabolic features in the red seaweed Chondrus crispus shed light on evolution of the Archaeplastida.</title>
        <authorList>
            <person name="Collen J."/>
            <person name="Porcel B."/>
            <person name="Carre W."/>
            <person name="Ball S.G."/>
            <person name="Chaparro C."/>
            <person name="Tonon T."/>
            <person name="Barbeyron T."/>
            <person name="Michel G."/>
            <person name="Noel B."/>
            <person name="Valentin K."/>
            <person name="Elias M."/>
            <person name="Artiguenave F."/>
            <person name="Arun A."/>
            <person name="Aury J.M."/>
            <person name="Barbosa-Neto J.F."/>
            <person name="Bothwell J.H."/>
            <person name="Bouget F.Y."/>
            <person name="Brillet L."/>
            <person name="Cabello-Hurtado F."/>
            <person name="Capella-Gutierrez S."/>
            <person name="Charrier B."/>
            <person name="Cladiere L."/>
            <person name="Cock J.M."/>
            <person name="Coelho S.M."/>
            <person name="Colleoni C."/>
            <person name="Czjzek M."/>
            <person name="Da Silva C."/>
            <person name="Delage L."/>
            <person name="Denoeud F."/>
            <person name="Deschamps P."/>
            <person name="Dittami S.M."/>
            <person name="Gabaldon T."/>
            <person name="Gachon C.M."/>
            <person name="Groisillier A."/>
            <person name="Herve C."/>
            <person name="Jabbari K."/>
            <person name="Katinka M."/>
            <person name="Kloareg B."/>
            <person name="Kowalczyk N."/>
            <person name="Labadie K."/>
            <person name="Leblanc C."/>
            <person name="Lopez P.J."/>
            <person name="McLachlan D.H."/>
            <person name="Meslet-Cladiere L."/>
            <person name="Moustafa A."/>
            <person name="Nehr Z."/>
            <person name="Nyvall Collen P."/>
            <person name="Panaud O."/>
            <person name="Partensky F."/>
            <person name="Poulain J."/>
            <person name="Rensing S.A."/>
            <person name="Rousvoal S."/>
            <person name="Samson G."/>
            <person name="Symeonidi A."/>
            <person name="Weissenbach J."/>
            <person name="Zambounis A."/>
            <person name="Wincker P."/>
            <person name="Boyen C."/>
        </authorList>
    </citation>
    <scope>NUCLEOTIDE SEQUENCE [LARGE SCALE GENOMIC DNA]</scope>
    <source>
        <strain evidence="2">cv. Stackhouse</strain>
    </source>
</reference>
<dbReference type="KEGG" id="ccp:CHC_T00000886001"/>
<dbReference type="AlphaFoldDB" id="R7QQY0"/>
<dbReference type="RefSeq" id="XP_005711191.1">
    <property type="nucleotide sequence ID" value="XM_005711134.1"/>
</dbReference>
<name>R7QQY0_CHOCR</name>
<keyword evidence="2" id="KW-1185">Reference proteome</keyword>
<proteinExistence type="predicted"/>
<organism evidence="1 2">
    <name type="scientific">Chondrus crispus</name>
    <name type="common">Carrageen Irish moss</name>
    <name type="synonym">Polymorpha crispa</name>
    <dbReference type="NCBI Taxonomy" id="2769"/>
    <lineage>
        <taxon>Eukaryota</taxon>
        <taxon>Rhodophyta</taxon>
        <taxon>Florideophyceae</taxon>
        <taxon>Rhodymeniophycidae</taxon>
        <taxon>Gigartinales</taxon>
        <taxon>Gigartinaceae</taxon>
        <taxon>Chondrus</taxon>
    </lineage>
</organism>
<sequence>MKPNIETVSRALSPLFVPVDKRNAVSDGVFCFERMRTVSRISHQNGRGMG</sequence>
<dbReference type="GeneID" id="17318908"/>
<gene>
    <name evidence="1" type="ORF">CHC_T00000886001</name>
</gene>
<dbReference type="Gramene" id="CDF40897">
    <property type="protein sequence ID" value="CDF40897"/>
    <property type="gene ID" value="CHC_T00000886001"/>
</dbReference>
<accession>R7QQY0</accession>